<comment type="pathway">
    <text evidence="2">Cofactor biosynthesis; NAD(+) biosynthesis; iminoaspartate from L-aspartate (oxidase route): step 1/1.</text>
</comment>
<comment type="caution">
    <text evidence="12">The sequence shown here is derived from an EMBL/GenBank/DDBJ whole genome shotgun (WGS) entry which is preliminary data.</text>
</comment>
<dbReference type="AlphaFoldDB" id="E1JRZ8"/>
<evidence type="ECO:0000256" key="2">
    <source>
        <dbReference type="ARBA" id="ARBA00004950"/>
    </source>
</evidence>
<evidence type="ECO:0000256" key="7">
    <source>
        <dbReference type="ARBA" id="ARBA00022827"/>
    </source>
</evidence>
<evidence type="ECO:0000313" key="12">
    <source>
        <dbReference type="EMBL" id="EFL52767.1"/>
    </source>
</evidence>
<dbReference type="GO" id="GO:0008734">
    <property type="term" value="F:L-aspartate oxidase activity"/>
    <property type="evidence" value="ECO:0007669"/>
    <property type="project" value="UniProtKB-EC"/>
</dbReference>
<feature type="chain" id="PRO_5003148045" description="L-aspartate oxidase" evidence="10">
    <location>
        <begin position="32"/>
        <end position="491"/>
    </location>
</feature>
<evidence type="ECO:0000313" key="13">
    <source>
        <dbReference type="Proteomes" id="UP000006250"/>
    </source>
</evidence>
<dbReference type="PANTHER" id="PTHR42716:SF2">
    <property type="entry name" value="L-ASPARTATE OXIDASE, CHLOROPLASTIC"/>
    <property type="match status" value="1"/>
</dbReference>
<dbReference type="Gene3D" id="3.90.700.10">
    <property type="entry name" value="Succinate dehydrogenase/fumarate reductase flavoprotein, catalytic domain"/>
    <property type="match status" value="1"/>
</dbReference>
<keyword evidence="6" id="KW-0662">Pyridine nucleotide biosynthesis</keyword>
<evidence type="ECO:0000256" key="3">
    <source>
        <dbReference type="ARBA" id="ARBA00008562"/>
    </source>
</evidence>
<dbReference type="EC" id="1.4.3.16" evidence="4"/>
<dbReference type="Proteomes" id="UP000006250">
    <property type="component" value="Unassembled WGS sequence"/>
</dbReference>
<keyword evidence="5" id="KW-0285">Flavoprotein</keyword>
<comment type="similarity">
    <text evidence="3">Belongs to the FAD-dependent oxidoreductase 2 family. NadB subfamily.</text>
</comment>
<feature type="domain" description="FAD-dependent oxidoreductase 2 FAD-binding" evidence="11">
    <location>
        <begin position="12"/>
        <end position="366"/>
    </location>
</feature>
<dbReference type="eggNOG" id="COG1053">
    <property type="taxonomic scope" value="Bacteria"/>
</dbReference>
<evidence type="ECO:0000256" key="1">
    <source>
        <dbReference type="ARBA" id="ARBA00001974"/>
    </source>
</evidence>
<proteinExistence type="inferred from homology"/>
<evidence type="ECO:0000259" key="11">
    <source>
        <dbReference type="Pfam" id="PF00890"/>
    </source>
</evidence>
<evidence type="ECO:0000256" key="10">
    <source>
        <dbReference type="SAM" id="SignalP"/>
    </source>
</evidence>
<comment type="catalytic activity">
    <reaction evidence="9">
        <text>L-aspartate + O2 = iminosuccinate + H2O2</text>
        <dbReference type="Rhea" id="RHEA:25876"/>
        <dbReference type="ChEBI" id="CHEBI:15379"/>
        <dbReference type="ChEBI" id="CHEBI:16240"/>
        <dbReference type="ChEBI" id="CHEBI:29991"/>
        <dbReference type="ChEBI" id="CHEBI:77875"/>
        <dbReference type="EC" id="1.4.3.16"/>
    </reaction>
    <physiologicalReaction direction="left-to-right" evidence="9">
        <dbReference type="Rhea" id="RHEA:25877"/>
    </physiologicalReaction>
</comment>
<dbReference type="SUPFAM" id="SSF51905">
    <property type="entry name" value="FAD/NAD(P)-binding domain"/>
    <property type="match status" value="1"/>
</dbReference>
<reference evidence="12 13" key="1">
    <citation type="submission" date="2010-08" db="EMBL/GenBank/DDBJ databases">
        <title>The draft genome of Desulfovibrio fructosovorans JJ.</title>
        <authorList>
            <consortium name="US DOE Joint Genome Institute (JGI-PGF)"/>
            <person name="Lucas S."/>
            <person name="Copeland A."/>
            <person name="Lapidus A."/>
            <person name="Cheng J.-F."/>
            <person name="Bruce D."/>
            <person name="Goodwin L."/>
            <person name="Pitluck S."/>
            <person name="Land M.L."/>
            <person name="Hauser L."/>
            <person name="Chang Y.-J."/>
            <person name="Jeffries C."/>
            <person name="Wall J.D."/>
            <person name="Stahl D.A."/>
            <person name="Arkin A.P."/>
            <person name="Dehal P."/>
            <person name="Stolyar S.M."/>
            <person name="Hazen T.C."/>
            <person name="Woyke T.J."/>
        </authorList>
    </citation>
    <scope>NUCLEOTIDE SEQUENCE [LARGE SCALE GENOMIC DNA]</scope>
    <source>
        <strain evidence="12 13">JJ</strain>
    </source>
</reference>
<comment type="cofactor">
    <cofactor evidence="1">
        <name>FAD</name>
        <dbReference type="ChEBI" id="CHEBI:57692"/>
    </cofactor>
</comment>
<keyword evidence="7" id="KW-0274">FAD</keyword>
<dbReference type="STRING" id="596151.DesfrDRAFT_0397"/>
<dbReference type="PRINTS" id="PR00368">
    <property type="entry name" value="FADPNR"/>
</dbReference>
<evidence type="ECO:0000256" key="9">
    <source>
        <dbReference type="ARBA" id="ARBA00048305"/>
    </source>
</evidence>
<evidence type="ECO:0000256" key="4">
    <source>
        <dbReference type="ARBA" id="ARBA00012173"/>
    </source>
</evidence>
<dbReference type="InterPro" id="IPR027477">
    <property type="entry name" value="Succ_DH/fumarate_Rdtase_cat_sf"/>
</dbReference>
<keyword evidence="13" id="KW-1185">Reference proteome</keyword>
<dbReference type="RefSeq" id="WP_005990598.1">
    <property type="nucleotide sequence ID" value="NZ_AECZ01000002.1"/>
</dbReference>
<dbReference type="GO" id="GO:0034628">
    <property type="term" value="P:'de novo' NAD+ biosynthetic process from L-aspartate"/>
    <property type="evidence" value="ECO:0007669"/>
    <property type="project" value="TreeGrafter"/>
</dbReference>
<dbReference type="InterPro" id="IPR003953">
    <property type="entry name" value="FAD-dep_OxRdtase_2_FAD-bd"/>
</dbReference>
<sequence length="491" mass="50354">MDFDINTLPPCDVLILGAGLAGLCAARAALAAVPGAAVTVVAPWPGPTGSSFANRNGRLGLHVPADDAAREAFCREATALGRPGFVRPDLVAALADEAAARCRELEELGLSPRRDADGHPAGQPSCFSPHSRRAVILEDLPAAFDALHRRVTSLGGRFSPGLTALSLLRDPDGGRVRGALVEDYAGRRFVAPARETIAAMGGTAGLWLYNQAGRGGSGWGHGMLAEAGADMANTAFMQWMWMDSATRRFWPVWRLATGEAVLRDDAGRSVALPGDVRTAAAGREGHCPLGHGLADAALDRFVLDHADGLGIAAITEGEATFQAVLAAHAANGGAVIDATGATDVPGLFAAGECATGMHGANRLGGAMATACLVFGARAGRAAALRAKDAAVEAGDIRGLAASDARACRRDMRQRGEARRQVADALQRLGLPRRDADPEPLLARLESLEAAAVDAGAASLVAAALCFARGKACAPPVDSPAQAVTDAPCVSS</sequence>
<dbReference type="PANTHER" id="PTHR42716">
    <property type="entry name" value="L-ASPARTATE OXIDASE"/>
    <property type="match status" value="1"/>
</dbReference>
<feature type="signal peptide" evidence="10">
    <location>
        <begin position="1"/>
        <end position="31"/>
    </location>
</feature>
<dbReference type="InterPro" id="IPR036188">
    <property type="entry name" value="FAD/NAD-bd_sf"/>
</dbReference>
<keyword evidence="8" id="KW-0560">Oxidoreductase</keyword>
<evidence type="ECO:0000256" key="5">
    <source>
        <dbReference type="ARBA" id="ARBA00022630"/>
    </source>
</evidence>
<gene>
    <name evidence="12" type="ORF">DesfrDRAFT_0397</name>
</gene>
<evidence type="ECO:0000256" key="8">
    <source>
        <dbReference type="ARBA" id="ARBA00023002"/>
    </source>
</evidence>
<keyword evidence="10" id="KW-0732">Signal</keyword>
<name>E1JRZ8_SOLFR</name>
<organism evidence="12 13">
    <name type="scientific">Solidesulfovibrio fructosivorans JJ]</name>
    <dbReference type="NCBI Taxonomy" id="596151"/>
    <lineage>
        <taxon>Bacteria</taxon>
        <taxon>Pseudomonadati</taxon>
        <taxon>Thermodesulfobacteriota</taxon>
        <taxon>Desulfovibrionia</taxon>
        <taxon>Desulfovibrionales</taxon>
        <taxon>Desulfovibrionaceae</taxon>
        <taxon>Solidesulfovibrio</taxon>
    </lineage>
</organism>
<dbReference type="InterPro" id="IPR005288">
    <property type="entry name" value="NadB"/>
</dbReference>
<dbReference type="EMBL" id="AECZ01000002">
    <property type="protein sequence ID" value="EFL52767.1"/>
    <property type="molecule type" value="Genomic_DNA"/>
</dbReference>
<evidence type="ECO:0000256" key="6">
    <source>
        <dbReference type="ARBA" id="ARBA00022642"/>
    </source>
</evidence>
<accession>E1JRZ8</accession>
<dbReference type="Gene3D" id="3.50.50.60">
    <property type="entry name" value="FAD/NAD(P)-binding domain"/>
    <property type="match status" value="2"/>
</dbReference>
<protein>
    <recommendedName>
        <fullName evidence="4">L-aspartate oxidase</fullName>
        <ecNumber evidence="4">1.4.3.16</ecNumber>
    </recommendedName>
</protein>
<dbReference type="Pfam" id="PF00890">
    <property type="entry name" value="FAD_binding_2"/>
    <property type="match status" value="1"/>
</dbReference>
<dbReference type="OrthoDB" id="9806724at2"/>